<keyword evidence="5" id="KW-0808">Transferase</keyword>
<dbReference type="SUPFAM" id="SSF47384">
    <property type="entry name" value="Homodimeric domain of signal transducing histidine kinase"/>
    <property type="match status" value="1"/>
</dbReference>
<comment type="catalytic activity">
    <reaction evidence="1">
        <text>ATP + protein L-histidine = ADP + protein N-phospho-L-histidine.</text>
        <dbReference type="EC" id="2.7.13.3"/>
    </reaction>
</comment>
<dbReference type="EMBL" id="MWPS01000038">
    <property type="protein sequence ID" value="OPG15232.1"/>
    <property type="molecule type" value="Genomic_DNA"/>
</dbReference>
<keyword evidence="13" id="KW-1185">Reference proteome</keyword>
<dbReference type="InterPro" id="IPR050736">
    <property type="entry name" value="Sensor_HK_Regulatory"/>
</dbReference>
<dbReference type="InterPro" id="IPR005467">
    <property type="entry name" value="His_kinase_dom"/>
</dbReference>
<evidence type="ECO:0000256" key="2">
    <source>
        <dbReference type="ARBA" id="ARBA00004651"/>
    </source>
</evidence>
<protein>
    <recommendedName>
        <fullName evidence="3">histidine kinase</fullName>
        <ecNumber evidence="3">2.7.13.3</ecNumber>
    </recommendedName>
</protein>
<keyword evidence="4" id="KW-0597">Phosphoprotein</keyword>
<evidence type="ECO:0000256" key="10">
    <source>
        <dbReference type="SAM" id="Phobius"/>
    </source>
</evidence>
<dbReference type="PROSITE" id="PS50109">
    <property type="entry name" value="HIS_KIN"/>
    <property type="match status" value="1"/>
</dbReference>
<feature type="transmembrane region" description="Helical" evidence="10">
    <location>
        <begin position="21"/>
        <end position="43"/>
    </location>
</feature>
<feature type="domain" description="Histidine kinase" evidence="11">
    <location>
        <begin position="216"/>
        <end position="431"/>
    </location>
</feature>
<dbReference type="Pfam" id="PF00512">
    <property type="entry name" value="HisKA"/>
    <property type="match status" value="1"/>
</dbReference>
<keyword evidence="9" id="KW-0902">Two-component regulatory system</keyword>
<proteinExistence type="predicted"/>
<evidence type="ECO:0000256" key="9">
    <source>
        <dbReference type="ARBA" id="ARBA00023012"/>
    </source>
</evidence>
<dbReference type="RefSeq" id="WP_079291511.1">
    <property type="nucleotide sequence ID" value="NZ_MWPS01000038.1"/>
</dbReference>
<comment type="subcellular location">
    <subcellularLocation>
        <location evidence="2">Cell membrane</location>
        <topology evidence="2">Multi-pass membrane protein</topology>
    </subcellularLocation>
</comment>
<dbReference type="SMART" id="SM00387">
    <property type="entry name" value="HATPase_c"/>
    <property type="match status" value="1"/>
</dbReference>
<dbReference type="SMART" id="SM00388">
    <property type="entry name" value="HisKA"/>
    <property type="match status" value="1"/>
</dbReference>
<dbReference type="InterPro" id="IPR036097">
    <property type="entry name" value="HisK_dim/P_sf"/>
</dbReference>
<dbReference type="PANTHER" id="PTHR43711">
    <property type="entry name" value="TWO-COMPONENT HISTIDINE KINASE"/>
    <property type="match status" value="1"/>
</dbReference>
<dbReference type="SUPFAM" id="SSF55874">
    <property type="entry name" value="ATPase domain of HSP90 chaperone/DNA topoisomerase II/histidine kinase"/>
    <property type="match status" value="1"/>
</dbReference>
<evidence type="ECO:0000256" key="4">
    <source>
        <dbReference type="ARBA" id="ARBA00022553"/>
    </source>
</evidence>
<evidence type="ECO:0000256" key="7">
    <source>
        <dbReference type="ARBA" id="ARBA00022777"/>
    </source>
</evidence>
<keyword evidence="10" id="KW-0812">Transmembrane</keyword>
<evidence type="ECO:0000256" key="8">
    <source>
        <dbReference type="ARBA" id="ARBA00022840"/>
    </source>
</evidence>
<dbReference type="Gene3D" id="3.30.565.10">
    <property type="entry name" value="Histidine kinase-like ATPase, C-terminal domain"/>
    <property type="match status" value="1"/>
</dbReference>
<dbReference type="Gene3D" id="1.10.287.130">
    <property type="match status" value="1"/>
</dbReference>
<keyword evidence="10" id="KW-0472">Membrane</keyword>
<evidence type="ECO:0000259" key="11">
    <source>
        <dbReference type="PROSITE" id="PS50109"/>
    </source>
</evidence>
<accession>A0A1V4EQS7</accession>
<comment type="caution">
    <text evidence="12">The sequence shown here is derived from an EMBL/GenBank/DDBJ whole genome shotgun (WGS) entry which is preliminary data.</text>
</comment>
<sequence>MKNQFTQSERRILSRILFNVSAWHLVAFLVFEFVLIIGTYYYVQNRTMSYAYQAVREEWEQKLHGMVETANASTPSFRNAKVDIEPEPVATWIFSKEGFPLSEDLTLIGVTGNIAPLMEVYARAYTPHTFTQWSTTTLNKQPLLIGTRDIGKAGAFLVSAYSLSEIVHTLHALVAVDFTLALASLLIILPITYGLATHSLKPIRLAMLRQRHFVNDAAHELRTPMTLLRGILELEKESNDPEAMRTAIEEGLREVDYLSRIIGDLSTLARVGSNQPTLKFEPLELGKLVDEVVYALSVFAEENHVSVLVDAGEEAWTLYSDRVQLRQLLTILIENAIKYSRHDGRVKIRIGRKRNDLFIDVMDDGIGIPKEDLPRVFDRFYRSKGAEQHAIGSGIGLSIAAWIVSLLKGTIAVSSIEGKGTTFHVTLPWRSIRRGFHST</sequence>
<dbReference type="AlphaFoldDB" id="A0A1V4EQS7"/>
<evidence type="ECO:0000313" key="13">
    <source>
        <dbReference type="Proteomes" id="UP000190229"/>
    </source>
</evidence>
<evidence type="ECO:0000256" key="1">
    <source>
        <dbReference type="ARBA" id="ARBA00000085"/>
    </source>
</evidence>
<dbReference type="GO" id="GO:0005886">
    <property type="term" value="C:plasma membrane"/>
    <property type="evidence" value="ECO:0007669"/>
    <property type="project" value="UniProtKB-SubCell"/>
</dbReference>
<dbReference type="CDD" id="cd00082">
    <property type="entry name" value="HisKA"/>
    <property type="match status" value="1"/>
</dbReference>
<dbReference type="InterPro" id="IPR003594">
    <property type="entry name" value="HATPase_dom"/>
</dbReference>
<dbReference type="Proteomes" id="UP000190229">
    <property type="component" value="Unassembled WGS sequence"/>
</dbReference>
<dbReference type="InterPro" id="IPR004358">
    <property type="entry name" value="Sig_transdc_His_kin-like_C"/>
</dbReference>
<keyword evidence="10" id="KW-1133">Transmembrane helix</keyword>
<feature type="transmembrane region" description="Helical" evidence="10">
    <location>
        <begin position="172"/>
        <end position="196"/>
    </location>
</feature>
<keyword evidence="8" id="KW-0067">ATP-binding</keyword>
<evidence type="ECO:0000256" key="3">
    <source>
        <dbReference type="ARBA" id="ARBA00012438"/>
    </source>
</evidence>
<dbReference type="PRINTS" id="PR00344">
    <property type="entry name" value="BCTRLSENSOR"/>
</dbReference>
<dbReference type="CDD" id="cd00075">
    <property type="entry name" value="HATPase"/>
    <property type="match status" value="1"/>
</dbReference>
<dbReference type="InterPro" id="IPR003661">
    <property type="entry name" value="HisK_dim/P_dom"/>
</dbReference>
<dbReference type="GO" id="GO:0005524">
    <property type="term" value="F:ATP binding"/>
    <property type="evidence" value="ECO:0007669"/>
    <property type="project" value="UniProtKB-KW"/>
</dbReference>
<gene>
    <name evidence="12" type="ORF">B2M26_12230</name>
</gene>
<keyword evidence="6" id="KW-0547">Nucleotide-binding</keyword>
<reference evidence="12 13" key="1">
    <citation type="submission" date="2017-02" db="EMBL/GenBank/DDBJ databases">
        <title>Draft genome of Acidibacillus ferrooxidans Huett2.</title>
        <authorList>
            <person name="Schopf S."/>
        </authorList>
    </citation>
    <scope>NUCLEOTIDE SEQUENCE [LARGE SCALE GENOMIC DNA]</scope>
    <source>
        <strain evidence="12 13">Huett2</strain>
    </source>
</reference>
<dbReference type="InterPro" id="IPR036890">
    <property type="entry name" value="HATPase_C_sf"/>
</dbReference>
<evidence type="ECO:0000256" key="6">
    <source>
        <dbReference type="ARBA" id="ARBA00022741"/>
    </source>
</evidence>
<evidence type="ECO:0000256" key="5">
    <source>
        <dbReference type="ARBA" id="ARBA00022679"/>
    </source>
</evidence>
<dbReference type="Pfam" id="PF02518">
    <property type="entry name" value="HATPase_c"/>
    <property type="match status" value="1"/>
</dbReference>
<dbReference type="PANTHER" id="PTHR43711:SF28">
    <property type="entry name" value="SENSOR HISTIDINE KINASE YXDK"/>
    <property type="match status" value="1"/>
</dbReference>
<keyword evidence="7" id="KW-0418">Kinase</keyword>
<dbReference type="EC" id="2.7.13.3" evidence="3"/>
<name>A0A1V4EQS7_9BACL</name>
<evidence type="ECO:0000313" key="12">
    <source>
        <dbReference type="EMBL" id="OPG15232.1"/>
    </source>
</evidence>
<dbReference type="FunFam" id="3.30.565.10:FF:000006">
    <property type="entry name" value="Sensor histidine kinase WalK"/>
    <property type="match status" value="1"/>
</dbReference>
<organism evidence="12 13">
    <name type="scientific">Ferroacidibacillus organovorans</name>
    <dbReference type="NCBI Taxonomy" id="1765683"/>
    <lineage>
        <taxon>Bacteria</taxon>
        <taxon>Bacillati</taxon>
        <taxon>Bacillota</taxon>
        <taxon>Bacilli</taxon>
        <taxon>Bacillales</taxon>
        <taxon>Alicyclobacillaceae</taxon>
        <taxon>Ferroacidibacillus</taxon>
    </lineage>
</organism>
<dbReference type="GO" id="GO:0000155">
    <property type="term" value="F:phosphorelay sensor kinase activity"/>
    <property type="evidence" value="ECO:0007669"/>
    <property type="project" value="InterPro"/>
</dbReference>